<dbReference type="Pfam" id="PF04404">
    <property type="entry name" value="ERF"/>
    <property type="match status" value="1"/>
</dbReference>
<dbReference type="InterPro" id="IPR007499">
    <property type="entry name" value="ERF_bacteria_virus"/>
</dbReference>
<dbReference type="EMBL" id="FOEQ01000009">
    <property type="protein sequence ID" value="SER53448.1"/>
    <property type="molecule type" value="Genomic_DNA"/>
</dbReference>
<name>A0A1H9PZ83_9PSED</name>
<reference evidence="1 2" key="1">
    <citation type="submission" date="2016-10" db="EMBL/GenBank/DDBJ databases">
        <authorList>
            <person name="de Groot N.N."/>
        </authorList>
    </citation>
    <scope>NUCLEOTIDE SEQUENCE [LARGE SCALE GENOMIC DNA]</scope>
    <source>
        <strain evidence="1 2">LMG 27941</strain>
    </source>
</reference>
<organism evidence="1 2">
    <name type="scientific">Pseudomonas soli</name>
    <dbReference type="NCBI Taxonomy" id="1306993"/>
    <lineage>
        <taxon>Bacteria</taxon>
        <taxon>Pseudomonadati</taxon>
        <taxon>Pseudomonadota</taxon>
        <taxon>Gammaproteobacteria</taxon>
        <taxon>Pseudomonadales</taxon>
        <taxon>Pseudomonadaceae</taxon>
        <taxon>Pseudomonas</taxon>
    </lineage>
</organism>
<proteinExistence type="predicted"/>
<evidence type="ECO:0000313" key="2">
    <source>
        <dbReference type="Proteomes" id="UP000199221"/>
    </source>
</evidence>
<gene>
    <name evidence="1" type="ORF">SAMN05216230_10951</name>
</gene>
<protein>
    <submittedName>
        <fullName evidence="1">ERF superfamily protein</fullName>
    </submittedName>
</protein>
<sequence length="271" mass="29247">MTATAIAERRESRQIAAAAATPEATAMLTMVQRAATDPSFDAEKMQTMMAMYERYTDRSAAAAFNAAMVRAQSDIGPVFRDKYNSQTNSSYAALESIDKKIAPTYTLHGFSLSFGTDDSPLAGHIRTVCDCMHEAGHTKRYHVDLPIDSTGIKGSVNKTGVHANGSTYSYARRYLTMMIFNVVLTNEDNDGNGGGEQPQSIGELMNEWIPKAYAADSKDSLTAVWQAGVKFAQDLKATDKKTADELYEALKVAVSARGSQLSAAPQSGASQ</sequence>
<dbReference type="RefSeq" id="WP_236661030.1">
    <property type="nucleotide sequence ID" value="NZ_FOEQ01000009.1"/>
</dbReference>
<dbReference type="Proteomes" id="UP000199221">
    <property type="component" value="Unassembled WGS sequence"/>
</dbReference>
<accession>A0A1H9PZ83</accession>
<dbReference type="AlphaFoldDB" id="A0A1H9PZ83"/>
<evidence type="ECO:0000313" key="1">
    <source>
        <dbReference type="EMBL" id="SER53448.1"/>
    </source>
</evidence>